<keyword evidence="5" id="KW-0677">Repeat</keyword>
<evidence type="ECO:0000256" key="7">
    <source>
        <dbReference type="ARBA" id="ARBA00022989"/>
    </source>
</evidence>
<feature type="transmembrane region" description="Helical" evidence="12">
    <location>
        <begin position="48"/>
        <end position="70"/>
    </location>
</feature>
<dbReference type="InterPro" id="IPR018108">
    <property type="entry name" value="MCP_transmembrane"/>
</dbReference>
<dbReference type="FunFam" id="1.50.40.10:FF:000018">
    <property type="entry name" value="S-adenosylmethionine mitochondrial carrier protein-like"/>
    <property type="match status" value="1"/>
</dbReference>
<dbReference type="Pfam" id="PF00153">
    <property type="entry name" value="Mito_carr"/>
    <property type="match status" value="3"/>
</dbReference>
<evidence type="ECO:0000256" key="8">
    <source>
        <dbReference type="ARBA" id="ARBA00023128"/>
    </source>
</evidence>
<evidence type="ECO:0000256" key="6">
    <source>
        <dbReference type="ARBA" id="ARBA00022792"/>
    </source>
</evidence>
<evidence type="ECO:0000256" key="11">
    <source>
        <dbReference type="RuleBase" id="RU000488"/>
    </source>
</evidence>
<dbReference type="PRINTS" id="PR00926">
    <property type="entry name" value="MITOCARRIER"/>
</dbReference>
<proteinExistence type="inferred from homology"/>
<keyword evidence="8" id="KW-0496">Mitochondrion</keyword>
<keyword evidence="3 11" id="KW-0813">Transport</keyword>
<dbReference type="PROSITE" id="PS50920">
    <property type="entry name" value="SOLCAR"/>
    <property type="match status" value="3"/>
</dbReference>
<dbReference type="Gene3D" id="1.50.40.10">
    <property type="entry name" value="Mitochondrial carrier domain"/>
    <property type="match status" value="1"/>
</dbReference>
<comment type="subcellular location">
    <subcellularLocation>
        <location evidence="1">Mitochondrion inner membrane</location>
        <topology evidence="1">Multi-pass membrane protein</topology>
    </subcellularLocation>
</comment>
<comment type="similarity">
    <text evidence="2 11">Belongs to the mitochondrial carrier (TC 2.A.29) family.</text>
</comment>
<evidence type="ECO:0000256" key="3">
    <source>
        <dbReference type="ARBA" id="ARBA00022448"/>
    </source>
</evidence>
<reference evidence="13 14" key="1">
    <citation type="submission" date="2018-08" db="EMBL/GenBank/DDBJ databases">
        <title>Genome and evolution of the arbuscular mycorrhizal fungus Diversispora epigaea (formerly Glomus versiforme) and its bacterial endosymbionts.</title>
        <authorList>
            <person name="Sun X."/>
            <person name="Fei Z."/>
            <person name="Harrison M."/>
        </authorList>
    </citation>
    <scope>NUCLEOTIDE SEQUENCE [LARGE SCALE GENOMIC DNA]</scope>
    <source>
        <strain evidence="13 14">IT104</strain>
    </source>
</reference>
<dbReference type="OrthoDB" id="276989at2759"/>
<keyword evidence="9 10" id="KW-0472">Membrane</keyword>
<protein>
    <recommendedName>
        <fullName evidence="15">S-adenosylmethionine transporter</fullName>
    </recommendedName>
</protein>
<keyword evidence="14" id="KW-1185">Reference proteome</keyword>
<evidence type="ECO:0000256" key="12">
    <source>
        <dbReference type="SAM" id="Phobius"/>
    </source>
</evidence>
<dbReference type="STRING" id="1348612.A0A397GDR2"/>
<keyword evidence="4 10" id="KW-0812">Transmembrane</keyword>
<dbReference type="Proteomes" id="UP000266861">
    <property type="component" value="Unassembled WGS sequence"/>
</dbReference>
<feature type="repeat" description="Solcar" evidence="10">
    <location>
        <begin position="4"/>
        <end position="77"/>
    </location>
</feature>
<keyword evidence="7 12" id="KW-1133">Transmembrane helix</keyword>
<sequence>METTNLKQALVAGGIAGTTVDVILFPLDTLKTRLQSKTGFYASGGFRGIYSGLASVVVGSAPAASTFFISYEYLKEVLGNIFPDKKYLPLIHMVAASGGEIAACVTRTPTEVIKSRMQTKLYSSTSLAIKTIYQQEGFSGFYRGFLSTILREIPFTCLQFPLYEYLKVSVARYTKQKKAEPWEAAFCGSVAGGTAAAITTPLDVIKTRLMLSDKNQIKHNHSHNYLGVINTFNRILSEEGPKSLFKGIGPRVLWISIGGYIFLGVYEKSKKTLYESKIFA</sequence>
<accession>A0A397GDR2</accession>
<organism evidence="13 14">
    <name type="scientific">Diversispora epigaea</name>
    <dbReference type="NCBI Taxonomy" id="1348612"/>
    <lineage>
        <taxon>Eukaryota</taxon>
        <taxon>Fungi</taxon>
        <taxon>Fungi incertae sedis</taxon>
        <taxon>Mucoromycota</taxon>
        <taxon>Glomeromycotina</taxon>
        <taxon>Glomeromycetes</taxon>
        <taxon>Diversisporales</taxon>
        <taxon>Diversisporaceae</taxon>
        <taxon>Diversispora</taxon>
    </lineage>
</organism>
<evidence type="ECO:0000256" key="10">
    <source>
        <dbReference type="PROSITE-ProRule" id="PRU00282"/>
    </source>
</evidence>
<evidence type="ECO:0000256" key="2">
    <source>
        <dbReference type="ARBA" id="ARBA00006375"/>
    </source>
</evidence>
<evidence type="ECO:0008006" key="15">
    <source>
        <dbReference type="Google" id="ProtNLM"/>
    </source>
</evidence>
<evidence type="ECO:0000256" key="1">
    <source>
        <dbReference type="ARBA" id="ARBA00004448"/>
    </source>
</evidence>
<evidence type="ECO:0000313" key="14">
    <source>
        <dbReference type="Proteomes" id="UP000266861"/>
    </source>
</evidence>
<dbReference type="SUPFAM" id="SSF103506">
    <property type="entry name" value="Mitochondrial carrier"/>
    <property type="match status" value="1"/>
</dbReference>
<dbReference type="GO" id="GO:0005743">
    <property type="term" value="C:mitochondrial inner membrane"/>
    <property type="evidence" value="ECO:0007669"/>
    <property type="project" value="UniProtKB-SubCell"/>
</dbReference>
<evidence type="ECO:0000313" key="13">
    <source>
        <dbReference type="EMBL" id="RHZ47103.1"/>
    </source>
</evidence>
<feature type="transmembrane region" description="Helical" evidence="12">
    <location>
        <begin position="6"/>
        <end position="27"/>
    </location>
</feature>
<feature type="repeat" description="Solcar" evidence="10">
    <location>
        <begin position="179"/>
        <end position="272"/>
    </location>
</feature>
<dbReference type="InterPro" id="IPR002067">
    <property type="entry name" value="MCP"/>
</dbReference>
<evidence type="ECO:0000256" key="4">
    <source>
        <dbReference type="ARBA" id="ARBA00022692"/>
    </source>
</evidence>
<evidence type="ECO:0000256" key="5">
    <source>
        <dbReference type="ARBA" id="ARBA00022737"/>
    </source>
</evidence>
<keyword evidence="6" id="KW-0999">Mitochondrion inner membrane</keyword>
<dbReference type="InterPro" id="IPR023395">
    <property type="entry name" value="MCP_dom_sf"/>
</dbReference>
<comment type="caution">
    <text evidence="13">The sequence shown here is derived from an EMBL/GenBank/DDBJ whole genome shotgun (WGS) entry which is preliminary data.</text>
</comment>
<feature type="repeat" description="Solcar" evidence="10">
    <location>
        <begin position="87"/>
        <end position="169"/>
    </location>
</feature>
<name>A0A397GDR2_9GLOM</name>
<dbReference type="AlphaFoldDB" id="A0A397GDR2"/>
<evidence type="ECO:0000256" key="9">
    <source>
        <dbReference type="ARBA" id="ARBA00023136"/>
    </source>
</evidence>
<dbReference type="GO" id="GO:0055085">
    <property type="term" value="P:transmembrane transport"/>
    <property type="evidence" value="ECO:0007669"/>
    <property type="project" value="InterPro"/>
</dbReference>
<gene>
    <name evidence="13" type="ORF">Glove_593g25</name>
</gene>
<dbReference type="PANTHER" id="PTHR45667">
    <property type="entry name" value="S-ADENOSYLMETHIONINE MITOCHONDRIAL CARRIER PROTEIN"/>
    <property type="match status" value="1"/>
</dbReference>
<dbReference type="EMBL" id="PQFF01000496">
    <property type="protein sequence ID" value="RHZ47103.1"/>
    <property type="molecule type" value="Genomic_DNA"/>
</dbReference>